<dbReference type="RefSeq" id="WP_103563811.1">
    <property type="nucleotide sequence ID" value="NZ_MTBP01000002.1"/>
</dbReference>
<sequence>MRQAGRAGIVGLLVAALSAAMWLARPWEPPVSRGDAPQAGRFADPAAPFAGSAAARYADGEFGLVTPRARPMAGFTREELDLAYWHVRRMLSAASLDPRTVYRGDSGPLAGLLEPAQRPELTGGRGRTWITAFVAGTAVPVTGTVKVRGTITARRAGPSVVRVRADHRYVYAVRPPYDAGAVRRVAVRRVTVITIRRVGPAVTLRLERSGFTATGARCAGARLRPDFGPADGRRAARCRAAA</sequence>
<dbReference type="AlphaFoldDB" id="A0A2P4UI35"/>
<reference evidence="1 2" key="1">
    <citation type="journal article" date="2017" name="Chemistry">
        <title>Isolation, Biosynthesis and Chemical Modifications of Rubterolones A-F: Rare Tropolone Alkaloids from Actinomadura sp. 5-2.</title>
        <authorList>
            <person name="Guo H."/>
            <person name="Benndorf R."/>
            <person name="Leichnitz D."/>
            <person name="Klassen J.L."/>
            <person name="Vollmers J."/>
            <person name="Gorls H."/>
            <person name="Steinacker M."/>
            <person name="Weigel C."/>
            <person name="Dahse H.M."/>
            <person name="Kaster A.K."/>
            <person name="de Beer Z.W."/>
            <person name="Poulsen M."/>
            <person name="Beemelmanns C."/>
        </authorList>
    </citation>
    <scope>NUCLEOTIDE SEQUENCE [LARGE SCALE GENOMIC DNA]</scope>
    <source>
        <strain evidence="1 2">5-2</strain>
    </source>
</reference>
<accession>A0A2P4UI35</accession>
<keyword evidence="2" id="KW-1185">Reference proteome</keyword>
<dbReference type="Proteomes" id="UP000242367">
    <property type="component" value="Unassembled WGS sequence"/>
</dbReference>
<name>A0A2P4UI35_9ACTN</name>
<gene>
    <name evidence="1" type="ORF">BTM25_33460</name>
</gene>
<evidence type="ECO:0000313" key="2">
    <source>
        <dbReference type="Proteomes" id="UP000242367"/>
    </source>
</evidence>
<dbReference type="EMBL" id="MTBP01000002">
    <property type="protein sequence ID" value="POM24712.1"/>
    <property type="molecule type" value="Genomic_DNA"/>
</dbReference>
<organism evidence="1 2">
    <name type="scientific">Actinomadura rubteroloni</name>
    <dbReference type="NCBI Taxonomy" id="1926885"/>
    <lineage>
        <taxon>Bacteria</taxon>
        <taxon>Bacillati</taxon>
        <taxon>Actinomycetota</taxon>
        <taxon>Actinomycetes</taxon>
        <taxon>Streptosporangiales</taxon>
        <taxon>Thermomonosporaceae</taxon>
        <taxon>Actinomadura</taxon>
    </lineage>
</organism>
<proteinExistence type="predicted"/>
<comment type="caution">
    <text evidence="1">The sequence shown here is derived from an EMBL/GenBank/DDBJ whole genome shotgun (WGS) entry which is preliminary data.</text>
</comment>
<evidence type="ECO:0000313" key="1">
    <source>
        <dbReference type="EMBL" id="POM24712.1"/>
    </source>
</evidence>
<protein>
    <submittedName>
        <fullName evidence="1">Uncharacterized protein</fullName>
    </submittedName>
</protein>